<feature type="transmembrane region" description="Helical" evidence="1">
    <location>
        <begin position="267"/>
        <end position="289"/>
    </location>
</feature>
<feature type="transmembrane region" description="Helical" evidence="1">
    <location>
        <begin position="346"/>
        <end position="369"/>
    </location>
</feature>
<keyword evidence="1" id="KW-1133">Transmembrane helix</keyword>
<reference evidence="2 3" key="1">
    <citation type="submission" date="2018-08" db="EMBL/GenBank/DDBJ databases">
        <title>A genome reference for cultivated species of the human gut microbiota.</title>
        <authorList>
            <person name="Zou Y."/>
            <person name="Xue W."/>
            <person name="Luo G."/>
        </authorList>
    </citation>
    <scope>NUCLEOTIDE SEQUENCE [LARGE SCALE GENOMIC DNA]</scope>
    <source>
        <strain evidence="2 3">OM07-13</strain>
    </source>
</reference>
<dbReference type="RefSeq" id="WP_117718188.1">
    <property type="nucleotide sequence ID" value="NZ_QSTP01000001.1"/>
</dbReference>
<feature type="transmembrane region" description="Helical" evidence="1">
    <location>
        <begin position="165"/>
        <end position="196"/>
    </location>
</feature>
<feature type="transmembrane region" description="Helical" evidence="1">
    <location>
        <begin position="12"/>
        <end position="29"/>
    </location>
</feature>
<feature type="transmembrane region" description="Helical" evidence="1">
    <location>
        <begin position="216"/>
        <end position="236"/>
    </location>
</feature>
<feature type="transmembrane region" description="Helical" evidence="1">
    <location>
        <begin position="119"/>
        <end position="135"/>
    </location>
</feature>
<evidence type="ECO:0000256" key="1">
    <source>
        <dbReference type="SAM" id="Phobius"/>
    </source>
</evidence>
<comment type="caution">
    <text evidence="2">The sequence shown here is derived from an EMBL/GenBank/DDBJ whole genome shotgun (WGS) entry which is preliminary data.</text>
</comment>
<evidence type="ECO:0000313" key="3">
    <source>
        <dbReference type="Proteomes" id="UP000260758"/>
    </source>
</evidence>
<sequence>MNKLNFKKINKLIFWIIGLIYLISLTFQFNDTDLYYILHTGNYLMDNIHNETVFPNLFTPLSIVKNTCIIQNWLYCIILAFINNYLHTFGLWIIQTVFLCLCLFVILKVLNFKHCKNKLVCFYISLFTLFVFQYTSLRPEMLTFILIMSEILIIEKYRKTNNCKILWILPLLMLIEINCHASYWIIHFIVLIPYLIRIPKKLQKNINVTIINNNIKLSQIKAMILPLILMTTVMFLNPYKTEAILYIYNALISKAAELFPIKELNSWSINSVFGLIIIISIISFLYIILKGKIKSSSLWMFIGFTVLAITKMKWIAFYSIGLLFLLRDMFITYENKQRMFGRKNDTSYSILSKILLIGLLISLIFYIGLTTYQMYQEDMFSITNDNYMINDNNDVFNSDGDFTKMKNYLKKHEDNAYIYGTFQEGNYFEYLGYETNIDARPELYINTNINNYKNKSIKSKVKTPPLYEVYELYYYKKYNNYDDKNTILSAKEYSKLVDSIDTDYFVVDSICFLQQYLETATDKYEYIAGGDNYKLYKKL</sequence>
<feature type="transmembrane region" description="Helical" evidence="1">
    <location>
        <begin position="301"/>
        <end position="326"/>
    </location>
</feature>
<gene>
    <name evidence="2" type="ORF">DXB99_02600</name>
</gene>
<accession>A0A3E4YL50</accession>
<protein>
    <recommendedName>
        <fullName evidence="4">Glycosyltransferase RgtA/B/C/D-like domain-containing protein</fullName>
    </recommendedName>
</protein>
<dbReference type="Proteomes" id="UP000260758">
    <property type="component" value="Unassembled WGS sequence"/>
</dbReference>
<dbReference type="EMBL" id="QSTP01000001">
    <property type="protein sequence ID" value="RGM75430.1"/>
    <property type="molecule type" value="Genomic_DNA"/>
</dbReference>
<feature type="transmembrane region" description="Helical" evidence="1">
    <location>
        <begin position="243"/>
        <end position="261"/>
    </location>
</feature>
<keyword evidence="1" id="KW-0472">Membrane</keyword>
<feature type="transmembrane region" description="Helical" evidence="1">
    <location>
        <begin position="89"/>
        <end position="107"/>
    </location>
</feature>
<dbReference type="AlphaFoldDB" id="A0A3E4YL50"/>
<name>A0A3E4YL50_9FIRM</name>
<evidence type="ECO:0008006" key="4">
    <source>
        <dbReference type="Google" id="ProtNLM"/>
    </source>
</evidence>
<proteinExistence type="predicted"/>
<keyword evidence="1" id="KW-0812">Transmembrane</keyword>
<evidence type="ECO:0000313" key="2">
    <source>
        <dbReference type="EMBL" id="RGM75430.1"/>
    </source>
</evidence>
<organism evidence="2 3">
    <name type="scientific">Agathobacter rectalis</name>
    <dbReference type="NCBI Taxonomy" id="39491"/>
    <lineage>
        <taxon>Bacteria</taxon>
        <taxon>Bacillati</taxon>
        <taxon>Bacillota</taxon>
        <taxon>Clostridia</taxon>
        <taxon>Lachnospirales</taxon>
        <taxon>Lachnospiraceae</taxon>
        <taxon>Agathobacter</taxon>
    </lineage>
</organism>